<dbReference type="EMBL" id="QEAO01000005">
    <property type="protein sequence ID" value="TPX36342.1"/>
    <property type="molecule type" value="Genomic_DNA"/>
</dbReference>
<feature type="compositionally biased region" description="Basic residues" evidence="2">
    <location>
        <begin position="1020"/>
        <end position="1036"/>
    </location>
</feature>
<dbReference type="GeneID" id="42002736"/>
<protein>
    <recommendedName>
        <fullName evidence="6">Ion transport domain-containing protein</fullName>
    </recommendedName>
</protein>
<dbReference type="InterPro" id="IPR036770">
    <property type="entry name" value="Ankyrin_rpt-contain_sf"/>
</dbReference>
<evidence type="ECO:0000313" key="5">
    <source>
        <dbReference type="Proteomes" id="UP000319731"/>
    </source>
</evidence>
<feature type="region of interest" description="Disordered" evidence="2">
    <location>
        <begin position="1310"/>
        <end position="1337"/>
    </location>
</feature>
<dbReference type="Gene3D" id="1.25.40.20">
    <property type="entry name" value="Ankyrin repeat-containing domain"/>
    <property type="match status" value="1"/>
</dbReference>
<dbReference type="Proteomes" id="UP000319731">
    <property type="component" value="Unassembled WGS sequence"/>
</dbReference>
<sequence length="1363" mass="148950">MNRRMSLVKKVDPGTEPIAGSVHIIIGTSVDTLGESLEQGNRIDSQDEIDTSSLFDSAEKRAAIAQFHSNLLAGRPISEPASNLARWSSTRALRFEHVTQHIMAKTSPPYGVIAKMDMLNLIIESIEAANTGEPNENADDAVWNGYAIAVLGRSNFGAIDDEMPELRQSALDFFQAEVLRHIQKIDTVEDAESVFLTIPSYTMASKVLNHVGPALLKIIDKKRGSRDIAIIQSFLFLALLQPIEEDVSLIEELLSFEMDVINTVDGETAATALEIAAHAGRAGCARVILDCFGSKINAEGFVTAAIPICSRGMDFILAAMELAIMDKVVALHDAAEERDDLPRVFIGAADSNDQPDDVVASTEGNAASQVAELKEYLNFVSLSSYVLLYLAACGGHSKVSTVSELLDFHNDPCGPFLEGLITPAKHEIFVKELFERCCSLNHAGIVEVLLEAQWCSDFKGPLLEAVKSGHQVMVHTLLESMLDPDLSLMSSPTSGGPGAIPKLFRQNCDSLQVLPLIAERFPEEARWFLNEVSCVPVPGCVPRDKLHDAEIRRHPVRGLKLGTTSLYGATQKTRSKAMWGKLDFEGPLTQSSAKGELQETESVICMAPAAMLTMDGIHEATHPLARLLRQPTSPLIRLLECGDEDIILQPVIRALMEYHWLRCNFWRRFSVQFLIWILFVASATSTFILIQQRATALSRFYAGLSSDIPPSYAMLPLACISVGFAFFFLLQEARELIDNPADYVTSHTNLVDNGIHMAVIVCSIRGAFLDLYVPPIIMSLVLVMCALRSILDLRILPSIGPLVRLWVIAAIHIVPIFIPYLIMATSFLGGFYLVENAAAALSNTGVSPHFENLGVSVQSILSMITGDYSVVDNVSDAQIFTLRILFHLVFLIFLANIIIALMTTNIYQQDHKNTTGKWLCEVAGLMAELELYWPFPNRYNLVDSLTLKSAELKPKPLHSRYRGSAISDRSLGGVEESVDISADLKSKSVILYSWPLSAVQKTRWYTVPGTGTEAQETQPRARRRSSVLARANKRSKTNKDIDDDTADGRNRWWTPAFATSDVDSPSEQPQIESQQPESPEILTLPFMNALLPTARSHNALNDLASKLAQPLDAAKVTINGPSEISDDDSHGLGEVSEALVKLNNAAASNAKPNKISAWDSTELIRVAERRLSRINPVEETANLGNSNSLDGDGGNKGFNAAAARTSRRASVVGSIRGMAGGKSLSASVDRLTDHGFLSEPPGLSPVMSGVGFNDDSKALEELIKAESRSQRERMKKMEEDHQKAMTTSMQVIGQLRDDIRKLTEVLLLPPASVKPPLSPNAESSKTSSSADSFPGPRIVTSLEASIGSLLTRRLGSSNKVRPE</sequence>
<dbReference type="RefSeq" id="XP_031026655.1">
    <property type="nucleotide sequence ID" value="XM_031167439.1"/>
</dbReference>
<dbReference type="GO" id="GO:0005886">
    <property type="term" value="C:plasma membrane"/>
    <property type="evidence" value="ECO:0007669"/>
    <property type="project" value="TreeGrafter"/>
</dbReference>
<evidence type="ECO:0000256" key="2">
    <source>
        <dbReference type="SAM" id="MobiDB-lite"/>
    </source>
</evidence>
<feature type="transmembrane region" description="Helical" evidence="3">
    <location>
        <begin position="884"/>
        <end position="907"/>
    </location>
</feature>
<evidence type="ECO:0008006" key="6">
    <source>
        <dbReference type="Google" id="ProtNLM"/>
    </source>
</evidence>
<comment type="caution">
    <text evidence="4">The sequence shown here is derived from an EMBL/GenBank/DDBJ whole genome shotgun (WGS) entry which is preliminary data.</text>
</comment>
<keyword evidence="1" id="KW-0677">Repeat</keyword>
<dbReference type="GO" id="GO:0098703">
    <property type="term" value="P:calcium ion import across plasma membrane"/>
    <property type="evidence" value="ECO:0007669"/>
    <property type="project" value="TreeGrafter"/>
</dbReference>
<keyword evidence="5" id="KW-1185">Reference proteome</keyword>
<dbReference type="OrthoDB" id="2130189at2759"/>
<feature type="compositionally biased region" description="Low complexity" evidence="2">
    <location>
        <begin position="1319"/>
        <end position="1332"/>
    </location>
</feature>
<accession>A0A507C9R4</accession>
<dbReference type="GO" id="GO:0005216">
    <property type="term" value="F:monoatomic ion channel activity"/>
    <property type="evidence" value="ECO:0007669"/>
    <property type="project" value="InterPro"/>
</dbReference>
<dbReference type="PANTHER" id="PTHR10582">
    <property type="entry name" value="TRANSIENT RECEPTOR POTENTIAL ION CHANNEL PROTEIN"/>
    <property type="match status" value="1"/>
</dbReference>
<name>A0A507C9R4_9FUNG</name>
<feature type="region of interest" description="Disordered" evidence="2">
    <location>
        <begin position="1010"/>
        <end position="1078"/>
    </location>
</feature>
<keyword evidence="3" id="KW-0472">Membrane</keyword>
<dbReference type="PANTHER" id="PTHR10582:SF2">
    <property type="entry name" value="INACTIVE"/>
    <property type="match status" value="1"/>
</dbReference>
<feature type="transmembrane region" description="Helical" evidence="3">
    <location>
        <begin position="711"/>
        <end position="730"/>
    </location>
</feature>
<feature type="transmembrane region" description="Helical" evidence="3">
    <location>
        <begin position="803"/>
        <end position="822"/>
    </location>
</feature>
<gene>
    <name evidence="4" type="ORF">SmJEL517_g01511</name>
</gene>
<evidence type="ECO:0000256" key="1">
    <source>
        <dbReference type="ARBA" id="ARBA00022737"/>
    </source>
</evidence>
<feature type="transmembrane region" description="Helical" evidence="3">
    <location>
        <begin position="673"/>
        <end position="690"/>
    </location>
</feature>
<organism evidence="4 5">
    <name type="scientific">Synchytrium microbalum</name>
    <dbReference type="NCBI Taxonomy" id="1806994"/>
    <lineage>
        <taxon>Eukaryota</taxon>
        <taxon>Fungi</taxon>
        <taxon>Fungi incertae sedis</taxon>
        <taxon>Chytridiomycota</taxon>
        <taxon>Chytridiomycota incertae sedis</taxon>
        <taxon>Chytridiomycetes</taxon>
        <taxon>Synchytriales</taxon>
        <taxon>Synchytriaceae</taxon>
        <taxon>Synchytrium</taxon>
    </lineage>
</organism>
<reference evidence="4 5" key="1">
    <citation type="journal article" date="2019" name="Sci. Rep.">
        <title>Comparative genomics of chytrid fungi reveal insights into the obligate biotrophic and pathogenic lifestyle of Synchytrium endobioticum.</title>
        <authorList>
            <person name="van de Vossenberg B.T.L.H."/>
            <person name="Warris S."/>
            <person name="Nguyen H.D.T."/>
            <person name="van Gent-Pelzer M.P.E."/>
            <person name="Joly D.L."/>
            <person name="van de Geest H.C."/>
            <person name="Bonants P.J.M."/>
            <person name="Smith D.S."/>
            <person name="Levesque C.A."/>
            <person name="van der Lee T.A.J."/>
        </authorList>
    </citation>
    <scope>NUCLEOTIDE SEQUENCE [LARGE SCALE GENOMIC DNA]</scope>
    <source>
        <strain evidence="4 5">JEL517</strain>
    </source>
</reference>
<evidence type="ECO:0000256" key="3">
    <source>
        <dbReference type="SAM" id="Phobius"/>
    </source>
</evidence>
<dbReference type="InterPro" id="IPR024862">
    <property type="entry name" value="TRPV"/>
</dbReference>
<keyword evidence="3" id="KW-1133">Transmembrane helix</keyword>
<dbReference type="SUPFAM" id="SSF48403">
    <property type="entry name" value="Ankyrin repeat"/>
    <property type="match status" value="1"/>
</dbReference>
<keyword evidence="3" id="KW-0812">Transmembrane</keyword>
<feature type="transmembrane region" description="Helical" evidence="3">
    <location>
        <begin position="771"/>
        <end position="791"/>
    </location>
</feature>
<feature type="compositionally biased region" description="Low complexity" evidence="2">
    <location>
        <begin position="1065"/>
        <end position="1078"/>
    </location>
</feature>
<dbReference type="STRING" id="1806994.A0A507C9R4"/>
<evidence type="ECO:0000313" key="4">
    <source>
        <dbReference type="EMBL" id="TPX36342.1"/>
    </source>
</evidence>
<proteinExistence type="predicted"/>